<dbReference type="RefSeq" id="WP_160054196.1">
    <property type="nucleotide sequence ID" value="NZ_BMQX01000012.1"/>
</dbReference>
<name>A0ABQ2RBA5_9GAMM</name>
<dbReference type="Pfam" id="PF00691">
    <property type="entry name" value="OmpA"/>
    <property type="match status" value="1"/>
</dbReference>
<keyword evidence="2 3" id="KW-0472">Membrane</keyword>
<feature type="domain" description="OmpA-like" evidence="5">
    <location>
        <begin position="47"/>
        <end position="162"/>
    </location>
</feature>
<organism evidence="6 7">
    <name type="scientific">Shewanella litoralis</name>
    <dbReference type="NCBI Taxonomy" id="2282700"/>
    <lineage>
        <taxon>Bacteria</taxon>
        <taxon>Pseudomonadati</taxon>
        <taxon>Pseudomonadota</taxon>
        <taxon>Gammaproteobacteria</taxon>
        <taxon>Alteromonadales</taxon>
        <taxon>Shewanellaceae</taxon>
        <taxon>Shewanella</taxon>
    </lineage>
</organism>
<keyword evidence="4" id="KW-0732">Signal</keyword>
<dbReference type="InterPro" id="IPR006665">
    <property type="entry name" value="OmpA-like"/>
</dbReference>
<sequence>MKRVNLLLPAIVLLALTGCQTAPVVVSEPIKTFTTSPECIEFTLQAEDETIVGFRPVYFEVNSDKSYSKLDTHMTCIADYLAFHSDKEIDVQGFTDDKGTVKYNKALAQRRADGLVEYLLSLGTSNEQLVSSTKVIEDRGVKLSRSERSKIRRVNFAVASKTL</sequence>
<accession>A0ABQ2RBA5</accession>
<dbReference type="Proteomes" id="UP000619118">
    <property type="component" value="Unassembled WGS sequence"/>
</dbReference>
<proteinExistence type="predicted"/>
<keyword evidence="7" id="KW-1185">Reference proteome</keyword>
<dbReference type="InterPro" id="IPR036737">
    <property type="entry name" value="OmpA-like_sf"/>
</dbReference>
<evidence type="ECO:0000259" key="5">
    <source>
        <dbReference type="PROSITE" id="PS51123"/>
    </source>
</evidence>
<gene>
    <name evidence="6" type="ORF">GCM10009411_19390</name>
</gene>
<evidence type="ECO:0000313" key="7">
    <source>
        <dbReference type="Proteomes" id="UP000619118"/>
    </source>
</evidence>
<evidence type="ECO:0000256" key="4">
    <source>
        <dbReference type="SAM" id="SignalP"/>
    </source>
</evidence>
<evidence type="ECO:0000256" key="2">
    <source>
        <dbReference type="ARBA" id="ARBA00023136"/>
    </source>
</evidence>
<dbReference type="PROSITE" id="PS51123">
    <property type="entry name" value="OMPA_2"/>
    <property type="match status" value="1"/>
</dbReference>
<feature type="chain" id="PRO_5045708777" description="OmpA-like domain-containing protein" evidence="4">
    <location>
        <begin position="22"/>
        <end position="163"/>
    </location>
</feature>
<protein>
    <recommendedName>
        <fullName evidence="5">OmpA-like domain-containing protein</fullName>
    </recommendedName>
</protein>
<dbReference type="PRINTS" id="PR01021">
    <property type="entry name" value="OMPADOMAIN"/>
</dbReference>
<reference evidence="7" key="1">
    <citation type="journal article" date="2019" name="Int. J. Syst. Evol. Microbiol.">
        <title>The Global Catalogue of Microorganisms (GCM) 10K type strain sequencing project: providing services to taxonomists for standard genome sequencing and annotation.</title>
        <authorList>
            <consortium name="The Broad Institute Genomics Platform"/>
            <consortium name="The Broad Institute Genome Sequencing Center for Infectious Disease"/>
            <person name="Wu L."/>
            <person name="Ma J."/>
        </authorList>
    </citation>
    <scope>NUCLEOTIDE SEQUENCE [LARGE SCALE GENOMIC DNA]</scope>
    <source>
        <strain evidence="7">JCM 32306</strain>
    </source>
</reference>
<comment type="caution">
    <text evidence="6">The sequence shown here is derived from an EMBL/GenBank/DDBJ whole genome shotgun (WGS) entry which is preliminary data.</text>
</comment>
<evidence type="ECO:0000256" key="1">
    <source>
        <dbReference type="ARBA" id="ARBA00004370"/>
    </source>
</evidence>
<evidence type="ECO:0000256" key="3">
    <source>
        <dbReference type="PROSITE-ProRule" id="PRU00473"/>
    </source>
</evidence>
<evidence type="ECO:0000313" key="6">
    <source>
        <dbReference type="EMBL" id="GGQ19271.1"/>
    </source>
</evidence>
<dbReference type="Gene3D" id="3.30.1330.60">
    <property type="entry name" value="OmpA-like domain"/>
    <property type="match status" value="1"/>
</dbReference>
<dbReference type="SUPFAM" id="SSF103088">
    <property type="entry name" value="OmpA-like"/>
    <property type="match status" value="1"/>
</dbReference>
<dbReference type="EMBL" id="BMQX01000012">
    <property type="protein sequence ID" value="GGQ19271.1"/>
    <property type="molecule type" value="Genomic_DNA"/>
</dbReference>
<comment type="subcellular location">
    <subcellularLocation>
        <location evidence="1">Membrane</location>
    </subcellularLocation>
</comment>
<feature type="signal peptide" evidence="4">
    <location>
        <begin position="1"/>
        <end position="21"/>
    </location>
</feature>
<dbReference type="PROSITE" id="PS51257">
    <property type="entry name" value="PROKAR_LIPOPROTEIN"/>
    <property type="match status" value="1"/>
</dbReference>
<dbReference type="InterPro" id="IPR006664">
    <property type="entry name" value="OMP_bac"/>
</dbReference>